<dbReference type="CDD" id="cd04196">
    <property type="entry name" value="GT_2_like_d"/>
    <property type="match status" value="1"/>
</dbReference>
<gene>
    <name evidence="2" type="ORF">HJ01_00309</name>
</gene>
<dbReference type="Proteomes" id="UP000005566">
    <property type="component" value="Unassembled WGS sequence"/>
</dbReference>
<evidence type="ECO:0000259" key="1">
    <source>
        <dbReference type="Pfam" id="PF00535"/>
    </source>
</evidence>
<dbReference type="OrthoDB" id="9802649at2"/>
<comment type="caution">
    <text evidence="2">The sequence shown here is derived from an EMBL/GenBank/DDBJ whole genome shotgun (WGS) entry which is preliminary data.</text>
</comment>
<dbReference type="GO" id="GO:0016758">
    <property type="term" value="F:hexosyltransferase activity"/>
    <property type="evidence" value="ECO:0007669"/>
    <property type="project" value="UniProtKB-ARBA"/>
</dbReference>
<dbReference type="Pfam" id="PF00535">
    <property type="entry name" value="Glycos_transf_2"/>
    <property type="match status" value="1"/>
</dbReference>
<dbReference type="Gene3D" id="3.90.550.10">
    <property type="entry name" value="Spore Coat Polysaccharide Biosynthesis Protein SpsA, Chain A"/>
    <property type="match status" value="1"/>
</dbReference>
<dbReference type="AlphaFoldDB" id="H7FMK2"/>
<sequence>MASLVYILLASYNGEKYIEKQLDSLISQTYTDWSLLIRDDGSKDETVSIIKKYITKDTRIKLIDEHDQNKGKGACQNFARLMEVAVAEEAHFILFCDQDDYWFANKIELMFKKMMDSGSSMLYSDFLYADEKLNPLPSSIQASKSPFLFPFFKSLIVQNQVYGCTMMLSGELAKRCLPIPKVAENHDYWISLVASGINVKIYHLKEALMLYRQHENNVTGSFRDHYVSARVKRFFLNFDVLKRREIKKILMLKVLSEQLNAELNSENKKLLEGFFKSLEKSKSSIVLYCIKNKIKRQSFISTIVYFLVLCTLDKPKFLNK</sequence>
<dbReference type="EC" id="2.4.1.-" evidence="2"/>
<dbReference type="EMBL" id="AHKF01000008">
    <property type="protein sequence ID" value="EIA10214.1"/>
    <property type="molecule type" value="Genomic_DNA"/>
</dbReference>
<dbReference type="InterPro" id="IPR029044">
    <property type="entry name" value="Nucleotide-diphossugar_trans"/>
</dbReference>
<organism evidence="2 3">
    <name type="scientific">Flavobacterium frigoris (strain PS1)</name>
    <dbReference type="NCBI Taxonomy" id="1086011"/>
    <lineage>
        <taxon>Bacteria</taxon>
        <taxon>Pseudomonadati</taxon>
        <taxon>Bacteroidota</taxon>
        <taxon>Flavobacteriia</taxon>
        <taxon>Flavobacteriales</taxon>
        <taxon>Flavobacteriaceae</taxon>
        <taxon>Flavobacterium</taxon>
    </lineage>
</organism>
<evidence type="ECO:0000313" key="2">
    <source>
        <dbReference type="EMBL" id="EIA10214.1"/>
    </source>
</evidence>
<dbReference type="PANTHER" id="PTHR22916">
    <property type="entry name" value="GLYCOSYLTRANSFERASE"/>
    <property type="match status" value="1"/>
</dbReference>
<dbReference type="SUPFAM" id="SSF53448">
    <property type="entry name" value="Nucleotide-diphospho-sugar transferases"/>
    <property type="match status" value="1"/>
</dbReference>
<dbReference type="STRING" id="1086011.HJ01_00309"/>
<name>H7FMK2_FLAFP</name>
<dbReference type="InterPro" id="IPR001173">
    <property type="entry name" value="Glyco_trans_2-like"/>
</dbReference>
<protein>
    <submittedName>
        <fullName evidence="2">Alpha-L-Rha alpha-1,3-L-rhamnosyltransferase</fullName>
        <ecNumber evidence="2">2.4.1.-</ecNumber>
    </submittedName>
</protein>
<dbReference type="RefSeq" id="WP_007136486.1">
    <property type="nucleotide sequence ID" value="NZ_AHKF01000008.1"/>
</dbReference>
<keyword evidence="3" id="KW-1185">Reference proteome</keyword>
<dbReference type="eggNOG" id="COG0463">
    <property type="taxonomic scope" value="Bacteria"/>
</dbReference>
<reference evidence="2 3" key="1">
    <citation type="journal article" date="2014" name="Acta Crystallogr. D">
        <title>Structure-based characterization and antifreeze properties of a hyperactive ice-binding protein from the Antarctic bacterium Flavobacterium frigoris PS1.</title>
        <authorList>
            <person name="Do H."/>
            <person name="Kim S.J."/>
            <person name="Kim H.J."/>
            <person name="Lee J.H."/>
        </authorList>
    </citation>
    <scope>NUCLEOTIDE SEQUENCE [LARGE SCALE GENOMIC DNA]</scope>
    <source>
        <strain evidence="2 3">PS1</strain>
    </source>
</reference>
<dbReference type="PATRIC" id="fig|1086011.3.peg.301"/>
<dbReference type="PANTHER" id="PTHR22916:SF3">
    <property type="entry name" value="UDP-GLCNAC:BETAGAL BETA-1,3-N-ACETYLGLUCOSAMINYLTRANSFERASE-LIKE PROTEIN 1"/>
    <property type="match status" value="1"/>
</dbReference>
<proteinExistence type="predicted"/>
<evidence type="ECO:0000313" key="3">
    <source>
        <dbReference type="Proteomes" id="UP000005566"/>
    </source>
</evidence>
<feature type="domain" description="Glycosyltransferase 2-like" evidence="1">
    <location>
        <begin position="7"/>
        <end position="159"/>
    </location>
</feature>
<keyword evidence="2" id="KW-0808">Transferase</keyword>
<accession>H7FMK2</accession>
<keyword evidence="2" id="KW-0328">Glycosyltransferase</keyword>